<gene>
    <name evidence="9" type="ORF">URODEC1_LOCUS47542</name>
</gene>
<dbReference type="PROSITE" id="PS51767">
    <property type="entry name" value="PEPTIDASE_A1"/>
    <property type="match status" value="1"/>
</dbReference>
<evidence type="ECO:0000256" key="6">
    <source>
        <dbReference type="PIRSR" id="PIRSR601461-1"/>
    </source>
</evidence>
<dbReference type="AlphaFoldDB" id="A0ABC8ZSF9"/>
<dbReference type="PANTHER" id="PTHR47967:SF48">
    <property type="entry name" value="OS08G0469100 PROTEIN"/>
    <property type="match status" value="1"/>
</dbReference>
<dbReference type="Pfam" id="PF14543">
    <property type="entry name" value="TAXi_N"/>
    <property type="match status" value="1"/>
</dbReference>
<dbReference type="InterPro" id="IPR032799">
    <property type="entry name" value="TAXi_C"/>
</dbReference>
<dbReference type="SUPFAM" id="SSF50630">
    <property type="entry name" value="Acid proteases"/>
    <property type="match status" value="1"/>
</dbReference>
<feature type="active site" evidence="6">
    <location>
        <position position="111"/>
    </location>
</feature>
<evidence type="ECO:0000259" key="8">
    <source>
        <dbReference type="PROSITE" id="PS51767"/>
    </source>
</evidence>
<name>A0ABC8ZSF9_9POAL</name>
<reference evidence="9 10" key="2">
    <citation type="submission" date="2024-10" db="EMBL/GenBank/DDBJ databases">
        <authorList>
            <person name="Ryan C."/>
        </authorList>
    </citation>
    <scope>NUCLEOTIDE SEQUENCE [LARGE SCALE GENOMIC DNA]</scope>
</reference>
<dbReference type="GO" id="GO:0006508">
    <property type="term" value="P:proteolysis"/>
    <property type="evidence" value="ECO:0007669"/>
    <property type="project" value="UniProtKB-KW"/>
</dbReference>
<evidence type="ECO:0000256" key="1">
    <source>
        <dbReference type="ARBA" id="ARBA00007447"/>
    </source>
</evidence>
<dbReference type="Pfam" id="PF14541">
    <property type="entry name" value="TAXi_C"/>
    <property type="match status" value="1"/>
</dbReference>
<dbReference type="FunFam" id="2.40.70.10:FF:000033">
    <property type="entry name" value="Aspartyl protease family protein"/>
    <property type="match status" value="1"/>
</dbReference>
<keyword evidence="4" id="KW-0378">Hydrolase</keyword>
<evidence type="ECO:0000256" key="7">
    <source>
        <dbReference type="SAM" id="SignalP"/>
    </source>
</evidence>
<keyword evidence="3" id="KW-0064">Aspartyl protease</keyword>
<keyword evidence="2" id="KW-0645">Protease</keyword>
<dbReference type="InterPro" id="IPR021109">
    <property type="entry name" value="Peptidase_aspartic_dom_sf"/>
</dbReference>
<dbReference type="InterPro" id="IPR032861">
    <property type="entry name" value="TAXi_N"/>
</dbReference>
<keyword evidence="5" id="KW-0325">Glycoprotein</keyword>
<dbReference type="InterPro" id="IPR034161">
    <property type="entry name" value="Pepsin-like_plant"/>
</dbReference>
<keyword evidence="10" id="KW-1185">Reference proteome</keyword>
<evidence type="ECO:0000256" key="3">
    <source>
        <dbReference type="ARBA" id="ARBA00022750"/>
    </source>
</evidence>
<dbReference type="CDD" id="cd05476">
    <property type="entry name" value="pepsin_A_like_plant"/>
    <property type="match status" value="1"/>
</dbReference>
<evidence type="ECO:0000313" key="10">
    <source>
        <dbReference type="Proteomes" id="UP001497457"/>
    </source>
</evidence>
<organism evidence="9 10">
    <name type="scientific">Urochloa decumbens</name>
    <dbReference type="NCBI Taxonomy" id="240449"/>
    <lineage>
        <taxon>Eukaryota</taxon>
        <taxon>Viridiplantae</taxon>
        <taxon>Streptophyta</taxon>
        <taxon>Embryophyta</taxon>
        <taxon>Tracheophyta</taxon>
        <taxon>Spermatophyta</taxon>
        <taxon>Magnoliopsida</taxon>
        <taxon>Liliopsida</taxon>
        <taxon>Poales</taxon>
        <taxon>Poaceae</taxon>
        <taxon>PACMAD clade</taxon>
        <taxon>Panicoideae</taxon>
        <taxon>Panicodae</taxon>
        <taxon>Paniceae</taxon>
        <taxon>Melinidinae</taxon>
        <taxon>Urochloa</taxon>
    </lineage>
</organism>
<dbReference type="EMBL" id="OZ075129">
    <property type="protein sequence ID" value="CAL4966025.1"/>
    <property type="molecule type" value="Genomic_DNA"/>
</dbReference>
<proteinExistence type="inferred from homology"/>
<protein>
    <recommendedName>
        <fullName evidence="8">Peptidase A1 domain-containing protein</fullName>
    </recommendedName>
</protein>
<sequence length="448" mass="47534">MNAMAHRAHLLLVVLVQLLCLAAAVTVAFGSAGFRADLNHPYAGSPLSAHELVRRSARASRARLARLDATLARHLGDPSAADVPLAPLTDQGYTVSVGIGTPPQQQTLIIDTASNPIWTQCKLFRGTAAQREPPYDPVKSSSFAFLPCSSWMCKKGQPGSTTCSNTTRRCLFGYNYGSAAADGVIASEAFTLGARRKVRIPAVTFGCGNLTGGSLIGASGILGLAPGAMSLVSQLKAPRFSYCLAPFSARKPGALFFGAKASLERYGRIGGIQTTSILKNPSPELASLYYYVPMVGLSIGSRRLAVPATSLAMKLDGSGGTIVDSGSTIMHLVEPAFKKLKDAVLGTLKLPVANTTTEDYKLCFSLPRGMLMSAVKTPPLVLHFGGGADMILPQENYFQEPRPGLMCLAVSSSNSLSMIGNVQQQNMHVLFDIVKLKFSFARAQCDLM</sequence>
<feature type="active site" evidence="6">
    <location>
        <position position="324"/>
    </location>
</feature>
<evidence type="ECO:0000256" key="4">
    <source>
        <dbReference type="ARBA" id="ARBA00022801"/>
    </source>
</evidence>
<evidence type="ECO:0000313" key="9">
    <source>
        <dbReference type="EMBL" id="CAL4966025.1"/>
    </source>
</evidence>
<dbReference type="InterPro" id="IPR033121">
    <property type="entry name" value="PEPTIDASE_A1"/>
</dbReference>
<feature type="domain" description="Peptidase A1" evidence="8">
    <location>
        <begin position="93"/>
        <end position="441"/>
    </location>
</feature>
<keyword evidence="7" id="KW-0732">Signal</keyword>
<dbReference type="Proteomes" id="UP001497457">
    <property type="component" value="Chromosome 19rd"/>
</dbReference>
<reference evidence="10" key="1">
    <citation type="submission" date="2024-06" db="EMBL/GenBank/DDBJ databases">
        <authorList>
            <person name="Ryan C."/>
        </authorList>
    </citation>
    <scope>NUCLEOTIDE SEQUENCE [LARGE SCALE GENOMIC DNA]</scope>
</reference>
<dbReference type="InterPro" id="IPR001461">
    <property type="entry name" value="Aspartic_peptidase_A1"/>
</dbReference>
<dbReference type="Gene3D" id="2.40.70.10">
    <property type="entry name" value="Acid Proteases"/>
    <property type="match status" value="2"/>
</dbReference>
<dbReference type="PRINTS" id="PR00792">
    <property type="entry name" value="PEPSIN"/>
</dbReference>
<dbReference type="GO" id="GO:0004190">
    <property type="term" value="F:aspartic-type endopeptidase activity"/>
    <property type="evidence" value="ECO:0007669"/>
    <property type="project" value="UniProtKB-KW"/>
</dbReference>
<accession>A0ABC8ZSF9</accession>
<dbReference type="PANTHER" id="PTHR47967">
    <property type="entry name" value="OS07G0603500 PROTEIN-RELATED"/>
    <property type="match status" value="1"/>
</dbReference>
<evidence type="ECO:0000256" key="5">
    <source>
        <dbReference type="ARBA" id="ARBA00023180"/>
    </source>
</evidence>
<feature type="chain" id="PRO_5044742873" description="Peptidase A1 domain-containing protein" evidence="7">
    <location>
        <begin position="25"/>
        <end position="448"/>
    </location>
</feature>
<feature type="signal peptide" evidence="7">
    <location>
        <begin position="1"/>
        <end position="24"/>
    </location>
</feature>
<comment type="similarity">
    <text evidence="1">Belongs to the peptidase A1 family.</text>
</comment>
<dbReference type="InterPro" id="IPR051708">
    <property type="entry name" value="Plant_Aspart_Prot_A1"/>
</dbReference>
<evidence type="ECO:0000256" key="2">
    <source>
        <dbReference type="ARBA" id="ARBA00022670"/>
    </source>
</evidence>